<comment type="caution">
    <text evidence="2">The sequence shown here is derived from an EMBL/GenBank/DDBJ whole genome shotgun (WGS) entry which is preliminary data.</text>
</comment>
<reference evidence="3" key="1">
    <citation type="submission" date="2019-05" db="EMBL/GenBank/DDBJ databases">
        <title>Flavobacterium profundi sp. nov., isolated from a deep-sea seamount.</title>
        <authorList>
            <person name="Zhang D.-C."/>
        </authorList>
    </citation>
    <scope>NUCLEOTIDE SEQUENCE [LARGE SCALE GENOMIC DNA]</scope>
    <source>
        <strain evidence="3">TP390</strain>
    </source>
</reference>
<protein>
    <submittedName>
        <fullName evidence="2">Glycosyltransferase</fullName>
    </submittedName>
</protein>
<accession>A0A6I4IV93</accession>
<dbReference type="Pfam" id="PF00535">
    <property type="entry name" value="Glycos_transf_2"/>
    <property type="match status" value="1"/>
</dbReference>
<dbReference type="PANTHER" id="PTHR22916:SF3">
    <property type="entry name" value="UDP-GLCNAC:BETAGAL BETA-1,3-N-ACETYLGLUCOSAMINYLTRANSFERASE-LIKE PROTEIN 1"/>
    <property type="match status" value="1"/>
</dbReference>
<dbReference type="GO" id="GO:0016758">
    <property type="term" value="F:hexosyltransferase activity"/>
    <property type="evidence" value="ECO:0007669"/>
    <property type="project" value="UniProtKB-ARBA"/>
</dbReference>
<dbReference type="Proteomes" id="UP000431264">
    <property type="component" value="Unassembled WGS sequence"/>
</dbReference>
<dbReference type="AlphaFoldDB" id="A0A6I4IV93"/>
<dbReference type="OrthoDB" id="6307329at2"/>
<dbReference type="SUPFAM" id="SSF53448">
    <property type="entry name" value="Nucleotide-diphospho-sugar transferases"/>
    <property type="match status" value="1"/>
</dbReference>
<keyword evidence="3" id="KW-1185">Reference proteome</keyword>
<name>A0A6I4IV93_9FLAO</name>
<dbReference type="InterPro" id="IPR001173">
    <property type="entry name" value="Glyco_trans_2-like"/>
</dbReference>
<dbReference type="RefSeq" id="WP_140999245.1">
    <property type="nucleotide sequence ID" value="NZ_VDCZ01000016.1"/>
</dbReference>
<dbReference type="CDD" id="cd00761">
    <property type="entry name" value="Glyco_tranf_GTA_type"/>
    <property type="match status" value="1"/>
</dbReference>
<gene>
    <name evidence="2" type="ORF">GOQ30_16760</name>
</gene>
<feature type="domain" description="Glycosyltransferase 2-like" evidence="1">
    <location>
        <begin position="5"/>
        <end position="141"/>
    </location>
</feature>
<proteinExistence type="predicted"/>
<sequence length="311" mass="36451">MPLISVIIPLYNKDSIIKDTLNSVLHQSFTDYEIIVVNDGSTDTSEKIVTRFSDNRIILFNQLNKGAAAARNLGIEKSNGKLIAFLDADDYWYPNHLEELVKLYLRFPNCGSYCSRYKIQNSKENFTKPHFKGVSDDFYGVIPNYFRSNYPFKINITLNQIIPKKILLEMGCFSEEITNGQDLELWTKIAIEYPVALHDKTTAIYNYYVPNSLSKKDIRQMKLMNFNQFKKEELKNKDLKKFLDLHRIFYAIHYKIANENKLVQFYLQDVKSYNIPLKTKALFLLPSPILQKLLKLKHWLRNKGVDFTIYD</sequence>
<keyword evidence="2" id="KW-0808">Transferase</keyword>
<organism evidence="2 3">
    <name type="scientific">Flavobacterium profundi</name>
    <dbReference type="NCBI Taxonomy" id="1774945"/>
    <lineage>
        <taxon>Bacteria</taxon>
        <taxon>Pseudomonadati</taxon>
        <taxon>Bacteroidota</taxon>
        <taxon>Flavobacteriia</taxon>
        <taxon>Flavobacteriales</taxon>
        <taxon>Flavobacteriaceae</taxon>
        <taxon>Flavobacterium</taxon>
    </lineage>
</organism>
<dbReference type="EMBL" id="WQLW01000016">
    <property type="protein sequence ID" value="MVO10824.1"/>
    <property type="molecule type" value="Genomic_DNA"/>
</dbReference>
<evidence type="ECO:0000313" key="2">
    <source>
        <dbReference type="EMBL" id="MVO10824.1"/>
    </source>
</evidence>
<evidence type="ECO:0000313" key="3">
    <source>
        <dbReference type="Proteomes" id="UP000431264"/>
    </source>
</evidence>
<evidence type="ECO:0000259" key="1">
    <source>
        <dbReference type="Pfam" id="PF00535"/>
    </source>
</evidence>
<dbReference type="PANTHER" id="PTHR22916">
    <property type="entry name" value="GLYCOSYLTRANSFERASE"/>
    <property type="match status" value="1"/>
</dbReference>
<dbReference type="InterPro" id="IPR029044">
    <property type="entry name" value="Nucleotide-diphossugar_trans"/>
</dbReference>
<dbReference type="Gene3D" id="3.90.550.10">
    <property type="entry name" value="Spore Coat Polysaccharide Biosynthesis Protein SpsA, Chain A"/>
    <property type="match status" value="1"/>
</dbReference>